<comment type="caution">
    <text evidence="3">The sequence shown here is derived from an EMBL/GenBank/DDBJ whole genome shotgun (WGS) entry which is preliminary data.</text>
</comment>
<dbReference type="AlphaFoldDB" id="A0ABD1Y2A1"/>
<feature type="transmembrane region" description="Helical" evidence="2">
    <location>
        <begin position="95"/>
        <end position="118"/>
    </location>
</feature>
<evidence type="ECO:0000256" key="2">
    <source>
        <dbReference type="SAM" id="Phobius"/>
    </source>
</evidence>
<feature type="region of interest" description="Disordered" evidence="1">
    <location>
        <begin position="196"/>
        <end position="268"/>
    </location>
</feature>
<reference evidence="3 4" key="1">
    <citation type="submission" date="2024-09" db="EMBL/GenBank/DDBJ databases">
        <title>Chromosome-scale assembly of Riccia fluitans.</title>
        <authorList>
            <person name="Paukszto L."/>
            <person name="Sawicki J."/>
            <person name="Karawczyk K."/>
            <person name="Piernik-Szablinska J."/>
            <person name="Szczecinska M."/>
            <person name="Mazdziarz M."/>
        </authorList>
    </citation>
    <scope>NUCLEOTIDE SEQUENCE [LARGE SCALE GENOMIC DNA]</scope>
    <source>
        <strain evidence="3">Rf_01</strain>
        <tissue evidence="3">Aerial parts of the thallus</tissue>
    </source>
</reference>
<keyword evidence="2" id="KW-0472">Membrane</keyword>
<organism evidence="3 4">
    <name type="scientific">Riccia fluitans</name>
    <dbReference type="NCBI Taxonomy" id="41844"/>
    <lineage>
        <taxon>Eukaryota</taxon>
        <taxon>Viridiplantae</taxon>
        <taxon>Streptophyta</taxon>
        <taxon>Embryophyta</taxon>
        <taxon>Marchantiophyta</taxon>
        <taxon>Marchantiopsida</taxon>
        <taxon>Marchantiidae</taxon>
        <taxon>Marchantiales</taxon>
        <taxon>Ricciaceae</taxon>
        <taxon>Riccia</taxon>
    </lineage>
</organism>
<sequence length="268" mass="30442">MPSLLLLLSRKAADHQQQSLCSDHQQKQKKNKYSFHMRHRFRSAAVDPCYRCCFEKYHRVIEEGKLKLLWFPTLLAGGVTPALIVDIMFRCRSVWARYISLALLLLLNSLFVTTGSAIQLRNAYIEEQNLELQVSKSDSLPFKLKDAGENVVPELFVHVREQSEFSSEAGISLEGGSTTGSRWGFEIGGNKYGYDGDSSRRNRRMLRGRPRPQGWSRFQRGRSTMEAAATPSQPLYLGPPAPSTIVHNEKQDWNQDYAEPDVHPPSSN</sequence>
<keyword evidence="4" id="KW-1185">Reference proteome</keyword>
<feature type="transmembrane region" description="Helical" evidence="2">
    <location>
        <begin position="68"/>
        <end position="89"/>
    </location>
</feature>
<name>A0ABD1Y2A1_9MARC</name>
<accession>A0ABD1Y2A1</accession>
<evidence type="ECO:0000256" key="1">
    <source>
        <dbReference type="SAM" id="MobiDB-lite"/>
    </source>
</evidence>
<feature type="compositionally biased region" description="Basic residues" evidence="1">
    <location>
        <begin position="201"/>
        <end position="210"/>
    </location>
</feature>
<keyword evidence="2" id="KW-1133">Transmembrane helix</keyword>
<dbReference type="Proteomes" id="UP001605036">
    <property type="component" value="Unassembled WGS sequence"/>
</dbReference>
<proteinExistence type="predicted"/>
<dbReference type="EMBL" id="JBHFFA010000006">
    <property type="protein sequence ID" value="KAL2620893.1"/>
    <property type="molecule type" value="Genomic_DNA"/>
</dbReference>
<keyword evidence="2" id="KW-0812">Transmembrane</keyword>
<evidence type="ECO:0000313" key="3">
    <source>
        <dbReference type="EMBL" id="KAL2620893.1"/>
    </source>
</evidence>
<evidence type="ECO:0000313" key="4">
    <source>
        <dbReference type="Proteomes" id="UP001605036"/>
    </source>
</evidence>
<protein>
    <submittedName>
        <fullName evidence="3">Uncharacterized protein</fullName>
    </submittedName>
</protein>
<gene>
    <name evidence="3" type="ORF">R1flu_001098</name>
</gene>